<dbReference type="AlphaFoldDB" id="A0A3P7MCG1"/>
<dbReference type="EMBL" id="UYRU01071611">
    <property type="protein sequence ID" value="VDN21227.1"/>
    <property type="molecule type" value="Genomic_DNA"/>
</dbReference>
<evidence type="ECO:0000313" key="1">
    <source>
        <dbReference type="EMBL" id="VDN21227.1"/>
    </source>
</evidence>
<reference evidence="1 2" key="1">
    <citation type="submission" date="2018-11" db="EMBL/GenBank/DDBJ databases">
        <authorList>
            <consortium name="Pathogen Informatics"/>
        </authorList>
    </citation>
    <scope>NUCLEOTIDE SEQUENCE [LARGE SCALE GENOMIC DNA]</scope>
</reference>
<keyword evidence="2" id="KW-1185">Reference proteome</keyword>
<dbReference type="Proteomes" id="UP000281553">
    <property type="component" value="Unassembled WGS sequence"/>
</dbReference>
<gene>
    <name evidence="1" type="ORF">DILT_LOCUS13785</name>
</gene>
<protein>
    <submittedName>
        <fullName evidence="1">Uncharacterized protein</fullName>
    </submittedName>
</protein>
<sequence length="160" mass="17740">MANLKKEEAPATCHPTHFYVSAPTPNETQEPGWRFSIAADAAEEHNLVVRTDDNDRYYSKDPTAWSTMIDREWPISERTPNCKDLILAMVEAVVSHTTDRESSFASNSPVVISQNWISKIDDCLLPMSVKSAGSGCECISDALEDFGIFSIVVNESITIL</sequence>
<proteinExistence type="predicted"/>
<evidence type="ECO:0000313" key="2">
    <source>
        <dbReference type="Proteomes" id="UP000281553"/>
    </source>
</evidence>
<organism evidence="1 2">
    <name type="scientific">Dibothriocephalus latus</name>
    <name type="common">Fish tapeworm</name>
    <name type="synonym">Diphyllobothrium latum</name>
    <dbReference type="NCBI Taxonomy" id="60516"/>
    <lineage>
        <taxon>Eukaryota</taxon>
        <taxon>Metazoa</taxon>
        <taxon>Spiralia</taxon>
        <taxon>Lophotrochozoa</taxon>
        <taxon>Platyhelminthes</taxon>
        <taxon>Cestoda</taxon>
        <taxon>Eucestoda</taxon>
        <taxon>Diphyllobothriidea</taxon>
        <taxon>Diphyllobothriidae</taxon>
        <taxon>Dibothriocephalus</taxon>
    </lineage>
</organism>
<accession>A0A3P7MCG1</accession>
<name>A0A3P7MCG1_DIBLA</name>